<organism evidence="1 2">
    <name type="scientific">Riesia pediculicola (strain USDA)</name>
    <dbReference type="NCBI Taxonomy" id="515618"/>
    <lineage>
        <taxon>Bacteria</taxon>
        <taxon>Pseudomonadati</taxon>
        <taxon>Pseudomonadota</taxon>
        <taxon>Gammaproteobacteria</taxon>
        <taxon>Enterobacterales</taxon>
        <taxon>Enterobacteriaceae</taxon>
        <taxon>Candidatus Riesia</taxon>
    </lineage>
</organism>
<evidence type="ECO:0000313" key="1">
    <source>
        <dbReference type="EMBL" id="ADD79822.1"/>
    </source>
</evidence>
<name>D4G7H5_RIEPU</name>
<accession>D4G7H5</accession>
<reference evidence="1" key="1">
    <citation type="submission" date="2008-05" db="EMBL/GenBank/DDBJ databases">
        <title>Genome sequence of Riesia pediculicola USDA.</title>
        <authorList>
            <person name="Kirkness E.F."/>
        </authorList>
    </citation>
    <scope>NUCLEOTIDE SEQUENCE [LARGE SCALE GENOMIC DNA]</scope>
    <source>
        <strain evidence="1">USDA</strain>
    </source>
</reference>
<sequence>MVRIYSHRLTGIHPFKIGA</sequence>
<dbReference type="KEGG" id="rip:RIEPE_0001"/>
<dbReference type="AlphaFoldDB" id="D4G7H5"/>
<gene>
    <name evidence="1" type="ordered locus">RIEPE_0001</name>
</gene>
<dbReference type="EMBL" id="CP001085">
    <property type="protein sequence ID" value="ADD79822.1"/>
    <property type="molecule type" value="Genomic_DNA"/>
</dbReference>
<evidence type="ECO:0000313" key="2">
    <source>
        <dbReference type="Proteomes" id="UP000001700"/>
    </source>
</evidence>
<keyword evidence="2" id="KW-1185">Reference proteome</keyword>
<protein>
    <submittedName>
        <fullName evidence="1">Uncharacterized protein</fullName>
    </submittedName>
</protein>
<dbReference type="HOGENOM" id="CLU_3430334_0_0_6"/>
<feature type="non-terminal residue" evidence="1">
    <location>
        <position position="19"/>
    </location>
</feature>
<dbReference type="Proteomes" id="UP000001700">
    <property type="component" value="Chromosome"/>
</dbReference>
<proteinExistence type="predicted"/>